<dbReference type="Pfam" id="PF18808">
    <property type="entry name" value="Importin_rep_4"/>
    <property type="match status" value="1"/>
</dbReference>
<dbReference type="OrthoDB" id="543373at2759"/>
<comment type="caution">
    <text evidence="10">The sequence shown here is derived from an EMBL/GenBank/DDBJ whole genome shotgun (WGS) entry which is preliminary data.</text>
</comment>
<evidence type="ECO:0000313" key="10">
    <source>
        <dbReference type="EMBL" id="GFR15019.1"/>
    </source>
</evidence>
<evidence type="ECO:0000256" key="7">
    <source>
        <dbReference type="ARBA" id="ARBA00023242"/>
    </source>
</evidence>
<keyword evidence="7" id="KW-0539">Nucleus</keyword>
<feature type="domain" description="Importin subunit beta-1/Transportin-1-like TPR repeats" evidence="8">
    <location>
        <begin position="411"/>
        <end position="575"/>
    </location>
</feature>
<dbReference type="InterPro" id="IPR041653">
    <property type="entry name" value="Importin_rep_4"/>
</dbReference>
<reference evidence="10" key="1">
    <citation type="submission" date="2020-07" db="EMBL/GenBank/DDBJ databases">
        <title>Multicomponent nature underlies the extraordinary mechanical properties of spider dragline silk.</title>
        <authorList>
            <person name="Kono N."/>
            <person name="Nakamura H."/>
            <person name="Mori M."/>
            <person name="Yoshida Y."/>
            <person name="Ohtoshi R."/>
            <person name="Malay A.D."/>
            <person name="Moran D.A.P."/>
            <person name="Tomita M."/>
            <person name="Numata K."/>
            <person name="Arakawa K."/>
        </authorList>
    </citation>
    <scope>NUCLEOTIDE SEQUENCE</scope>
</reference>
<dbReference type="GO" id="GO:0005737">
    <property type="term" value="C:cytoplasm"/>
    <property type="evidence" value="ECO:0007669"/>
    <property type="project" value="UniProtKB-SubCell"/>
</dbReference>
<evidence type="ECO:0000256" key="1">
    <source>
        <dbReference type="ARBA" id="ARBA00004123"/>
    </source>
</evidence>
<dbReference type="Proteomes" id="UP000887116">
    <property type="component" value="Unassembled WGS sequence"/>
</dbReference>
<dbReference type="InterPro" id="IPR040122">
    <property type="entry name" value="Importin_beta"/>
</dbReference>
<evidence type="ECO:0000259" key="8">
    <source>
        <dbReference type="Pfam" id="PF25574"/>
    </source>
</evidence>
<dbReference type="SUPFAM" id="SSF48371">
    <property type="entry name" value="ARM repeat"/>
    <property type="match status" value="1"/>
</dbReference>
<dbReference type="Pfam" id="PF25574">
    <property type="entry name" value="TPR_IMB1"/>
    <property type="match status" value="1"/>
</dbReference>
<dbReference type="InterPro" id="IPR058584">
    <property type="entry name" value="IMB1_TNPO1-like_TPR"/>
</dbReference>
<dbReference type="Gene3D" id="1.25.10.10">
    <property type="entry name" value="Leucine-rich Repeat Variant"/>
    <property type="match status" value="1"/>
</dbReference>
<evidence type="ECO:0000259" key="9">
    <source>
        <dbReference type="Pfam" id="PF25780"/>
    </source>
</evidence>
<dbReference type="InterPro" id="IPR016024">
    <property type="entry name" value="ARM-type_fold"/>
</dbReference>
<keyword evidence="5" id="KW-0677">Repeat</keyword>
<dbReference type="PANTHER" id="PTHR10527">
    <property type="entry name" value="IMPORTIN BETA"/>
    <property type="match status" value="1"/>
</dbReference>
<sequence length="650" mass="72591">MPILAPTVPSSSNRSEQVIWSRLRLGHTRLMHRHLLFGEPPPYCEIYEDGNNSWPDFLKYLFDCASSSDPSGREIALLLFASVPGIFGNQQSRYVDVIHGMLSRSLTDESKKVRYVAVKATCNFLLANEKESQVLKQFVDCVNLIIQFFSQEMVSEDSEPEEILGHLVELIESCPSLFRENLNELLQLCFKTLTDSRPTESCKHLCLEVIVTLCEAGPSMIKKNAARQISVGLSILLSMMTDIEEDDRWNYVDDDNSDIDSESTPVVAESALDRMACALGGKSVLPYILNTLPQMLQSVNWKERYAGLMAISTVGEGCYKQMSLVLTQIVDGVLPFLTDQHMRVRYAACNALGQMAADFATLFQKKFHEKVIPALCIILNNPASRRVQAHAGAALVNFFEDCPKNILSPYISSLADTLEKVLQATLGDFAESGSKLVLEQAVVTLASLADCAQEKFRDYYERFMPPLKHIIIHANEPRLGLLRGKTIECVSLIGLAVGKEKFLSDASEVMDLLLKAHAANGPMADDDPQLSYLIAAWARICKILGPGFKTYLPYVMEPVLRAASIKPEVAVLDSVDVKLMGNDDDWEFVNLGEKHNFGIRTSGLEEKATACQMLVCYVRELKEGFADYIEDTAKLMVPMLKFYFHDDILF</sequence>
<evidence type="ECO:0000256" key="5">
    <source>
        <dbReference type="ARBA" id="ARBA00022737"/>
    </source>
</evidence>
<dbReference type="EMBL" id="BMAO01037066">
    <property type="protein sequence ID" value="GFR15019.1"/>
    <property type="molecule type" value="Genomic_DNA"/>
</dbReference>
<gene>
    <name evidence="10" type="primary">Ipo5</name>
    <name evidence="10" type="ORF">TNCT_59931</name>
</gene>
<dbReference type="AlphaFoldDB" id="A0A8X6I425"/>
<keyword evidence="6" id="KW-0653">Protein transport</keyword>
<organism evidence="10 11">
    <name type="scientific">Trichonephila clavata</name>
    <name type="common">Joro spider</name>
    <name type="synonym">Nephila clavata</name>
    <dbReference type="NCBI Taxonomy" id="2740835"/>
    <lineage>
        <taxon>Eukaryota</taxon>
        <taxon>Metazoa</taxon>
        <taxon>Ecdysozoa</taxon>
        <taxon>Arthropoda</taxon>
        <taxon>Chelicerata</taxon>
        <taxon>Arachnida</taxon>
        <taxon>Araneae</taxon>
        <taxon>Araneomorphae</taxon>
        <taxon>Entelegynae</taxon>
        <taxon>Araneoidea</taxon>
        <taxon>Nephilidae</taxon>
        <taxon>Trichonephila</taxon>
    </lineage>
</organism>
<accession>A0A8X6I425</accession>
<protein>
    <submittedName>
        <fullName evidence="10">Importin-5</fullName>
    </submittedName>
</protein>
<comment type="subcellular location">
    <subcellularLocation>
        <location evidence="2">Cytoplasm</location>
    </subcellularLocation>
    <subcellularLocation>
        <location evidence="1">Nucleus</location>
    </subcellularLocation>
</comment>
<dbReference type="Pfam" id="PF25780">
    <property type="entry name" value="TPR_IPO5"/>
    <property type="match status" value="1"/>
</dbReference>
<evidence type="ECO:0000256" key="2">
    <source>
        <dbReference type="ARBA" id="ARBA00004496"/>
    </source>
</evidence>
<keyword evidence="4" id="KW-0963">Cytoplasm</keyword>
<dbReference type="Pfam" id="PF13513">
    <property type="entry name" value="HEAT_EZ"/>
    <property type="match status" value="1"/>
</dbReference>
<feature type="domain" description="IPO4/5-like TPR repeats" evidence="9">
    <location>
        <begin position="45"/>
        <end position="188"/>
    </location>
</feature>
<keyword evidence="11" id="KW-1185">Reference proteome</keyword>
<keyword evidence="3" id="KW-0813">Transport</keyword>
<name>A0A8X6I425_TRICU</name>
<evidence type="ECO:0000256" key="6">
    <source>
        <dbReference type="ARBA" id="ARBA00022927"/>
    </source>
</evidence>
<proteinExistence type="predicted"/>
<dbReference type="InterPro" id="IPR057672">
    <property type="entry name" value="TPR_IPO4/5"/>
</dbReference>
<evidence type="ECO:0000256" key="4">
    <source>
        <dbReference type="ARBA" id="ARBA00022490"/>
    </source>
</evidence>
<dbReference type="InterPro" id="IPR011989">
    <property type="entry name" value="ARM-like"/>
</dbReference>
<evidence type="ECO:0000313" key="11">
    <source>
        <dbReference type="Proteomes" id="UP000887116"/>
    </source>
</evidence>
<dbReference type="GO" id="GO:0005634">
    <property type="term" value="C:nucleus"/>
    <property type="evidence" value="ECO:0007669"/>
    <property type="project" value="UniProtKB-SubCell"/>
</dbReference>
<evidence type="ECO:0000256" key="3">
    <source>
        <dbReference type="ARBA" id="ARBA00022448"/>
    </source>
</evidence>
<dbReference type="GO" id="GO:0006606">
    <property type="term" value="P:protein import into nucleus"/>
    <property type="evidence" value="ECO:0007669"/>
    <property type="project" value="InterPro"/>
</dbReference>